<reference evidence="2 3" key="1">
    <citation type="submission" date="2022-04" db="EMBL/GenBank/DDBJ databases">
        <title>Diverse halophilic archaea isolated from saline environments.</title>
        <authorList>
            <person name="Cui H.-L."/>
        </authorList>
    </citation>
    <scope>NUCLEOTIDE SEQUENCE [LARGE SCALE GENOMIC DNA]</scope>
    <source>
        <strain evidence="2 3">XZYJT49</strain>
    </source>
</reference>
<feature type="transmembrane region" description="Helical" evidence="1">
    <location>
        <begin position="12"/>
        <end position="35"/>
    </location>
</feature>
<dbReference type="GeneID" id="72183640"/>
<keyword evidence="1" id="KW-0472">Membrane</keyword>
<dbReference type="RefSeq" id="WP_248650616.1">
    <property type="nucleotide sequence ID" value="NZ_CP096659.1"/>
</dbReference>
<keyword evidence="3" id="KW-1185">Reference proteome</keyword>
<keyword evidence="1" id="KW-1133">Transmembrane helix</keyword>
<feature type="transmembrane region" description="Helical" evidence="1">
    <location>
        <begin position="107"/>
        <end position="126"/>
    </location>
</feature>
<dbReference type="AlphaFoldDB" id="A0A8U0HV05"/>
<evidence type="ECO:0000313" key="3">
    <source>
        <dbReference type="Proteomes" id="UP000830729"/>
    </source>
</evidence>
<dbReference type="KEGG" id="halx:M0R89_00535"/>
<keyword evidence="1" id="KW-0812">Transmembrane</keyword>
<proteinExistence type="predicted"/>
<evidence type="ECO:0000313" key="2">
    <source>
        <dbReference type="EMBL" id="UPV74571.1"/>
    </source>
</evidence>
<feature type="transmembrane region" description="Helical" evidence="1">
    <location>
        <begin position="41"/>
        <end position="64"/>
    </location>
</feature>
<dbReference type="InterPro" id="IPR058336">
    <property type="entry name" value="VP3-like_halobact-type"/>
</dbReference>
<evidence type="ECO:0000256" key="1">
    <source>
        <dbReference type="SAM" id="Phobius"/>
    </source>
</evidence>
<dbReference type="Proteomes" id="UP000830729">
    <property type="component" value="Chromosome"/>
</dbReference>
<dbReference type="EMBL" id="CP096659">
    <property type="protein sequence ID" value="UPV74571.1"/>
    <property type="molecule type" value="Genomic_DNA"/>
</dbReference>
<accession>A0A8U0HV05</accession>
<name>A0A8U0HV05_9EURY</name>
<gene>
    <name evidence="2" type="ORF">M0R89_00535</name>
</gene>
<organism evidence="2 3">
    <name type="scientific">Halorussus limi</name>
    <dbReference type="NCBI Taxonomy" id="2938695"/>
    <lineage>
        <taxon>Archaea</taxon>
        <taxon>Methanobacteriati</taxon>
        <taxon>Methanobacteriota</taxon>
        <taxon>Stenosarchaea group</taxon>
        <taxon>Halobacteria</taxon>
        <taxon>Halobacteriales</taxon>
        <taxon>Haladaptataceae</taxon>
        <taxon>Halorussus</taxon>
    </lineage>
</organism>
<protein>
    <submittedName>
        <fullName evidence="2">Uncharacterized protein</fullName>
    </submittedName>
</protein>
<sequence length="127" mass="13145">MSSFDFDGIDIPLLAAFALFGVVATGIGSISLFGIDFNQTLFTALGFDASYAFVGSIVSLAGIGATNEIDSTDPELEQRALLGAALFVMVIQQWVPEVNNAITGNDFVGLAVFLLEAGAAASISYLG</sequence>
<dbReference type="Pfam" id="PF26064">
    <property type="entry name" value="DUF8023"/>
    <property type="match status" value="1"/>
</dbReference>